<feature type="region of interest" description="Disordered" evidence="1">
    <location>
        <begin position="1"/>
        <end position="28"/>
    </location>
</feature>
<keyword evidence="3" id="KW-1185">Reference proteome</keyword>
<evidence type="ECO:0000313" key="2">
    <source>
        <dbReference type="EMBL" id="KEQ68893.1"/>
    </source>
</evidence>
<accession>A0A074W7N2</accession>
<name>A0A074W7N2_9PEZI</name>
<dbReference type="AlphaFoldDB" id="A0A074W7N2"/>
<dbReference type="HOGENOM" id="CLU_1245116_0_0_1"/>
<dbReference type="OrthoDB" id="3912367at2759"/>
<protein>
    <submittedName>
        <fullName evidence="2">Uncharacterized protein</fullName>
    </submittedName>
</protein>
<organism evidence="2 3">
    <name type="scientific">Aureobasidium namibiae CBS 147.97</name>
    <dbReference type="NCBI Taxonomy" id="1043004"/>
    <lineage>
        <taxon>Eukaryota</taxon>
        <taxon>Fungi</taxon>
        <taxon>Dikarya</taxon>
        <taxon>Ascomycota</taxon>
        <taxon>Pezizomycotina</taxon>
        <taxon>Dothideomycetes</taxon>
        <taxon>Dothideomycetidae</taxon>
        <taxon>Dothideales</taxon>
        <taxon>Saccotheciaceae</taxon>
        <taxon>Aureobasidium</taxon>
    </lineage>
</organism>
<reference evidence="2 3" key="1">
    <citation type="journal article" date="2014" name="BMC Genomics">
        <title>Genome sequencing of four Aureobasidium pullulans varieties: biotechnological potential, stress tolerance, and description of new species.</title>
        <authorList>
            <person name="Gostin Ar C."/>
            <person name="Ohm R.A."/>
            <person name="Kogej T."/>
            <person name="Sonjak S."/>
            <person name="Turk M."/>
            <person name="Zajc J."/>
            <person name="Zalar P."/>
            <person name="Grube M."/>
            <person name="Sun H."/>
            <person name="Han J."/>
            <person name="Sharma A."/>
            <person name="Chiniquy J."/>
            <person name="Ngan C.Y."/>
            <person name="Lipzen A."/>
            <person name="Barry K."/>
            <person name="Grigoriev I.V."/>
            <person name="Gunde-Cimerman N."/>
        </authorList>
    </citation>
    <scope>NUCLEOTIDE SEQUENCE [LARGE SCALE GENOMIC DNA]</scope>
    <source>
        <strain evidence="2 3">CBS 147.97</strain>
    </source>
</reference>
<dbReference type="RefSeq" id="XP_013423097.1">
    <property type="nucleotide sequence ID" value="XM_013567643.1"/>
</dbReference>
<proteinExistence type="predicted"/>
<feature type="compositionally biased region" description="Polar residues" evidence="1">
    <location>
        <begin position="8"/>
        <end position="20"/>
    </location>
</feature>
<evidence type="ECO:0000313" key="3">
    <source>
        <dbReference type="Proteomes" id="UP000027730"/>
    </source>
</evidence>
<gene>
    <name evidence="2" type="ORF">M436DRAFT_86050</name>
</gene>
<sequence length="222" mass="25672">MKQRKSPAGSSLSPVSNLMSGLSLGPVMPETKTTEQATAMLEAVERERDLFAKHRAEIKQRLDDVTEILRQIRLKEEKLDNTHNAIDTKMENMDEMIVHLEFEKTGLVRWKQELQKQHDVNSKQTKKLEKSQAAFQKQSDLVAQLMRQQQETKSLLDAREEEIKSREEALALRELAVKKGEITLVHREQALKAYEQEVQKQINTYLQNENALQERMNGVLSH</sequence>
<evidence type="ECO:0000256" key="1">
    <source>
        <dbReference type="SAM" id="MobiDB-lite"/>
    </source>
</evidence>
<dbReference type="Proteomes" id="UP000027730">
    <property type="component" value="Unassembled WGS sequence"/>
</dbReference>
<dbReference type="EMBL" id="KL584725">
    <property type="protein sequence ID" value="KEQ68893.1"/>
    <property type="molecule type" value="Genomic_DNA"/>
</dbReference>
<dbReference type="GeneID" id="25417639"/>